<evidence type="ECO:0000313" key="3">
    <source>
        <dbReference type="Proteomes" id="UP000176204"/>
    </source>
</evidence>
<organism evidence="2 3">
    <name type="scientific">Akkermansia glycaniphila</name>
    <dbReference type="NCBI Taxonomy" id="1679444"/>
    <lineage>
        <taxon>Bacteria</taxon>
        <taxon>Pseudomonadati</taxon>
        <taxon>Verrucomicrobiota</taxon>
        <taxon>Verrucomicrobiia</taxon>
        <taxon>Verrucomicrobiales</taxon>
        <taxon>Akkermansiaceae</taxon>
        <taxon>Akkermansia</taxon>
    </lineage>
</organism>
<dbReference type="EMBL" id="LT629973">
    <property type="protein sequence ID" value="SEH88326.1"/>
    <property type="molecule type" value="Genomic_DNA"/>
</dbReference>
<dbReference type="KEGG" id="agl:PYTT_1436"/>
<evidence type="ECO:0000313" key="2">
    <source>
        <dbReference type="EMBL" id="SEH88326.1"/>
    </source>
</evidence>
<dbReference type="STRING" id="1679444.PYTT_1436"/>
<feature type="signal peptide" evidence="1">
    <location>
        <begin position="1"/>
        <end position="19"/>
    </location>
</feature>
<keyword evidence="1" id="KW-0732">Signal</keyword>
<protein>
    <submittedName>
        <fullName evidence="2">Uncharacterized protein</fullName>
    </submittedName>
</protein>
<evidence type="ECO:0000256" key="1">
    <source>
        <dbReference type="SAM" id="SignalP"/>
    </source>
</evidence>
<accession>A0A1C7PJ74</accession>
<dbReference type="AlphaFoldDB" id="A0A1C7PJ74"/>
<keyword evidence="3" id="KW-1185">Reference proteome</keyword>
<feature type="chain" id="PRO_5014266645" evidence="1">
    <location>
        <begin position="20"/>
        <end position="241"/>
    </location>
</feature>
<reference evidence="3" key="1">
    <citation type="submission" date="2016-09" db="EMBL/GenBank/DDBJ databases">
        <authorList>
            <person name="Koehorst J."/>
        </authorList>
    </citation>
    <scope>NUCLEOTIDE SEQUENCE [LARGE SCALE GENOMIC DNA]</scope>
</reference>
<dbReference type="Proteomes" id="UP000176204">
    <property type="component" value="Chromosome I"/>
</dbReference>
<dbReference type="RefSeq" id="WP_067771612.1">
    <property type="nucleotide sequence ID" value="NZ_LIGX01000001.1"/>
</dbReference>
<proteinExistence type="predicted"/>
<name>A0A1C7PJ74_9BACT</name>
<sequence>MKKLAASCLMLGILSPVHARQKATNNPPSLTVALTLEPSTESPVFYVQCDKTGTARQQKQAKNKELASPYTCSFRLKSTGTHILSISQLCEASLPIAIAGANYYQKVEIKPEANRVEAYLMQATVELVWNQDEAFPYFFPGNSNVIVGKLESIPAPPDNIFLSDENLNTPTVIPQSTSPCIAMKHPEKNNTYTAVTEYLQPNDYILTIYERIPVGNRQIELIRTQKAIRLEKGKTHYSIVL</sequence>
<gene>
    <name evidence="2" type="ORF">PYTT_1436</name>
</gene>